<evidence type="ECO:0000313" key="3">
    <source>
        <dbReference type="Proteomes" id="UP001159428"/>
    </source>
</evidence>
<keyword evidence="3" id="KW-1185">Reference proteome</keyword>
<evidence type="ECO:0000313" key="2">
    <source>
        <dbReference type="EMBL" id="CAH3044781.1"/>
    </source>
</evidence>
<keyword evidence="1" id="KW-0175">Coiled coil</keyword>
<dbReference type="AlphaFoldDB" id="A0AAU9W4F0"/>
<sequence>MPECALNIFLEEDFLPTDNAACQLLQQGAFPHTFSWKPNAKVRRKVERSFTPLTCGNVHVDEENNQPEISSESSEIDVLEEKLKDLELELKSTKDEYSQFKTAAQLEIQKANMATTQAKDELARQRATYKFGVERFTRDDSNIKFYTEFLLMSTSLLFMNLPSQLLKPSHIVKHQVY</sequence>
<reference evidence="2 3" key="1">
    <citation type="submission" date="2022-05" db="EMBL/GenBank/DDBJ databases">
        <authorList>
            <consortium name="Genoscope - CEA"/>
            <person name="William W."/>
        </authorList>
    </citation>
    <scope>NUCLEOTIDE SEQUENCE [LARGE SCALE GENOMIC DNA]</scope>
</reference>
<protein>
    <submittedName>
        <fullName evidence="2">Uncharacterized protein</fullName>
    </submittedName>
</protein>
<name>A0AAU9W4F0_9CNID</name>
<dbReference type="Proteomes" id="UP001159428">
    <property type="component" value="Unassembled WGS sequence"/>
</dbReference>
<gene>
    <name evidence="2" type="ORF">PMEA_00031383</name>
</gene>
<accession>A0AAU9W4F0</accession>
<comment type="caution">
    <text evidence="2">The sequence shown here is derived from an EMBL/GenBank/DDBJ whole genome shotgun (WGS) entry which is preliminary data.</text>
</comment>
<evidence type="ECO:0000256" key="1">
    <source>
        <dbReference type="SAM" id="Coils"/>
    </source>
</evidence>
<proteinExistence type="predicted"/>
<dbReference type="EMBL" id="CALNXJ010000007">
    <property type="protein sequence ID" value="CAH3044781.1"/>
    <property type="molecule type" value="Genomic_DNA"/>
</dbReference>
<organism evidence="2 3">
    <name type="scientific">Pocillopora meandrina</name>
    <dbReference type="NCBI Taxonomy" id="46732"/>
    <lineage>
        <taxon>Eukaryota</taxon>
        <taxon>Metazoa</taxon>
        <taxon>Cnidaria</taxon>
        <taxon>Anthozoa</taxon>
        <taxon>Hexacorallia</taxon>
        <taxon>Scleractinia</taxon>
        <taxon>Astrocoeniina</taxon>
        <taxon>Pocilloporidae</taxon>
        <taxon>Pocillopora</taxon>
    </lineage>
</organism>
<feature type="coiled-coil region" evidence="1">
    <location>
        <begin position="69"/>
        <end position="103"/>
    </location>
</feature>